<protein>
    <submittedName>
        <fullName evidence="2">ROK family protein</fullName>
    </submittedName>
</protein>
<dbReference type="PANTHER" id="PTHR18964">
    <property type="entry name" value="ROK (REPRESSOR, ORF, KINASE) FAMILY"/>
    <property type="match status" value="1"/>
</dbReference>
<dbReference type="RefSeq" id="WP_149106062.1">
    <property type="nucleotide sequence ID" value="NZ_JBHLWO010000002.1"/>
</dbReference>
<proteinExistence type="inferred from homology"/>
<reference evidence="2 3" key="1">
    <citation type="submission" date="2024-09" db="EMBL/GenBank/DDBJ databases">
        <authorList>
            <person name="Sun Q."/>
            <person name="Mori K."/>
        </authorList>
    </citation>
    <scope>NUCLEOTIDE SEQUENCE [LARGE SCALE GENOMIC DNA]</scope>
    <source>
        <strain evidence="2 3">CCM 7765</strain>
    </source>
</reference>
<name>A0ABV6HP35_9SPHI</name>
<keyword evidence="3" id="KW-1185">Reference proteome</keyword>
<dbReference type="PANTHER" id="PTHR18964:SF149">
    <property type="entry name" value="BIFUNCTIONAL UDP-N-ACETYLGLUCOSAMINE 2-EPIMERASE_N-ACETYLMANNOSAMINE KINASE"/>
    <property type="match status" value="1"/>
</dbReference>
<dbReference type="SUPFAM" id="SSF53067">
    <property type="entry name" value="Actin-like ATPase domain"/>
    <property type="match status" value="1"/>
</dbReference>
<evidence type="ECO:0000313" key="2">
    <source>
        <dbReference type="EMBL" id="MFC0320627.1"/>
    </source>
</evidence>
<dbReference type="InterPro" id="IPR043129">
    <property type="entry name" value="ATPase_NBD"/>
</dbReference>
<organism evidence="2 3">
    <name type="scientific">Olivibacter oleidegradans</name>
    <dbReference type="NCBI Taxonomy" id="760123"/>
    <lineage>
        <taxon>Bacteria</taxon>
        <taxon>Pseudomonadati</taxon>
        <taxon>Bacteroidota</taxon>
        <taxon>Sphingobacteriia</taxon>
        <taxon>Sphingobacteriales</taxon>
        <taxon>Sphingobacteriaceae</taxon>
        <taxon>Olivibacter</taxon>
    </lineage>
</organism>
<gene>
    <name evidence="2" type="ORF">ACFFI0_20045</name>
</gene>
<dbReference type="CDD" id="cd23763">
    <property type="entry name" value="ASKHA_ATPase_ROK"/>
    <property type="match status" value="1"/>
</dbReference>
<dbReference type="Gene3D" id="3.30.420.40">
    <property type="match status" value="2"/>
</dbReference>
<dbReference type="InterPro" id="IPR000600">
    <property type="entry name" value="ROK"/>
</dbReference>
<comment type="caution">
    <text evidence="2">The sequence shown here is derived from an EMBL/GenBank/DDBJ whole genome shotgun (WGS) entry which is preliminary data.</text>
</comment>
<accession>A0ABV6HP35</accession>
<sequence length="287" mass="30692">MQTTVLSADVGGSHITAAVIHPVTQSIVDDTLIRKKIDAHASASTILEAWTCALIEAQEASGKQCTDLAVSMPGPFDYENGISLIKGMNKYEALYGFNVKEVFAKRVKLPPSRVRFLNDAEAFLRGEIIGSNLAEKSQVLGLTMGTGLGTAFFNSGVVKDLNLGSSRFLDGIAEDYISTRGLLTYYRSLGGAGIDDVKSLAEVISGDRKAKETMAQLAHWLADFLLIHLTALKPDAVIIGGNISKAYHLFLPEVVERLAAQKILVPIKVAMMGEQAALLGAASLINS</sequence>
<comment type="similarity">
    <text evidence="1">Belongs to the ROK (NagC/XylR) family.</text>
</comment>
<evidence type="ECO:0000256" key="1">
    <source>
        <dbReference type="ARBA" id="ARBA00006479"/>
    </source>
</evidence>
<dbReference type="EMBL" id="JBHLWO010000002">
    <property type="protein sequence ID" value="MFC0320627.1"/>
    <property type="molecule type" value="Genomic_DNA"/>
</dbReference>
<dbReference type="Proteomes" id="UP001589774">
    <property type="component" value="Unassembled WGS sequence"/>
</dbReference>
<dbReference type="Pfam" id="PF00480">
    <property type="entry name" value="ROK"/>
    <property type="match status" value="2"/>
</dbReference>
<evidence type="ECO:0000313" key="3">
    <source>
        <dbReference type="Proteomes" id="UP001589774"/>
    </source>
</evidence>